<dbReference type="PROSITE" id="PS51257">
    <property type="entry name" value="PROKAR_LIPOPROTEIN"/>
    <property type="match status" value="1"/>
</dbReference>
<keyword evidence="2" id="KW-1185">Reference proteome</keyword>
<dbReference type="SUPFAM" id="SSF48695">
    <property type="entry name" value="Multiheme cytochromes"/>
    <property type="match status" value="1"/>
</dbReference>
<reference evidence="1 2" key="1">
    <citation type="submission" date="2019-02" db="EMBL/GenBank/DDBJ databases">
        <title>Deep-cultivation of Planctomycetes and their phenomic and genomic characterization uncovers novel biology.</title>
        <authorList>
            <person name="Wiegand S."/>
            <person name="Jogler M."/>
            <person name="Boedeker C."/>
            <person name="Pinto D."/>
            <person name="Vollmers J."/>
            <person name="Rivas-Marin E."/>
            <person name="Kohn T."/>
            <person name="Peeters S.H."/>
            <person name="Heuer A."/>
            <person name="Rast P."/>
            <person name="Oberbeckmann S."/>
            <person name="Bunk B."/>
            <person name="Jeske O."/>
            <person name="Meyerdierks A."/>
            <person name="Storesund J.E."/>
            <person name="Kallscheuer N."/>
            <person name="Luecker S."/>
            <person name="Lage O.M."/>
            <person name="Pohl T."/>
            <person name="Merkel B.J."/>
            <person name="Hornburger P."/>
            <person name="Mueller R.-W."/>
            <person name="Bruemmer F."/>
            <person name="Labrenz M."/>
            <person name="Spormann A.M."/>
            <person name="Op Den Camp H."/>
            <person name="Overmann J."/>
            <person name="Amann R."/>
            <person name="Jetten M.S.M."/>
            <person name="Mascher T."/>
            <person name="Medema M.H."/>
            <person name="Devos D.P."/>
            <person name="Kaster A.-K."/>
            <person name="Ovreas L."/>
            <person name="Rohde M."/>
            <person name="Galperin M.Y."/>
            <person name="Jogler C."/>
        </authorList>
    </citation>
    <scope>NUCLEOTIDE SEQUENCE [LARGE SCALE GENOMIC DNA]</scope>
    <source>
        <strain evidence="1 2">Poly41</strain>
    </source>
</reference>
<protein>
    <submittedName>
        <fullName evidence="1">Split-Soret cytochrome c</fullName>
    </submittedName>
</protein>
<dbReference type="RefSeq" id="WP_146526554.1">
    <property type="nucleotide sequence ID" value="NZ_SJPV01000004.1"/>
</dbReference>
<dbReference type="AlphaFoldDB" id="A0A5C6DPU9"/>
<name>A0A5C6DPU9_9BACT</name>
<comment type="caution">
    <text evidence="1">The sequence shown here is derived from an EMBL/GenBank/DDBJ whole genome shotgun (WGS) entry which is preliminary data.</text>
</comment>
<dbReference type="PROSITE" id="PS51318">
    <property type="entry name" value="TAT"/>
    <property type="match status" value="1"/>
</dbReference>
<dbReference type="InterPro" id="IPR006311">
    <property type="entry name" value="TAT_signal"/>
</dbReference>
<dbReference type="InterPro" id="IPR036280">
    <property type="entry name" value="Multihaem_cyt_sf"/>
</dbReference>
<dbReference type="Pfam" id="PF09719">
    <property type="entry name" value="C_GCAxxG_C_C"/>
    <property type="match status" value="1"/>
</dbReference>
<dbReference type="InterPro" id="IPR010181">
    <property type="entry name" value="CGCAxxGCC_motif"/>
</dbReference>
<proteinExistence type="predicted"/>
<organism evidence="1 2">
    <name type="scientific">Novipirellula artificiosorum</name>
    <dbReference type="NCBI Taxonomy" id="2528016"/>
    <lineage>
        <taxon>Bacteria</taxon>
        <taxon>Pseudomonadati</taxon>
        <taxon>Planctomycetota</taxon>
        <taxon>Planctomycetia</taxon>
        <taxon>Pirellulales</taxon>
        <taxon>Pirellulaceae</taxon>
        <taxon>Novipirellula</taxon>
    </lineage>
</organism>
<accession>A0A5C6DPU9</accession>
<evidence type="ECO:0000313" key="2">
    <source>
        <dbReference type="Proteomes" id="UP000319143"/>
    </source>
</evidence>
<dbReference type="Proteomes" id="UP000319143">
    <property type="component" value="Unassembled WGS sequence"/>
</dbReference>
<evidence type="ECO:0000313" key="1">
    <source>
        <dbReference type="EMBL" id="TWU38204.1"/>
    </source>
</evidence>
<sequence>MSQINRRRAFTSLGMIGGATLFAGCKEAGLGVATAQSPAVPLWNYVKLNSGEVADRTYRMYPEGGCMYSVVGGVLGALADKVGEPFRSFPIEMMRYGDGGVGGCGSLCGVINGGSALIGMFHNEKPKEQREAMIAELVVWYETTPLPHYKPAKPEWANDAIPSISGSILCHLSTGKWCEASGCEAFSMEKKERCRRLAADGASKLVELLNHDFDGVPILGELTPKVQSCIDCHGKQEMGNAMVKMNCASCHSFEGEHP</sequence>
<dbReference type="OrthoDB" id="5430146at2"/>
<dbReference type="EMBL" id="SJPV01000004">
    <property type="protein sequence ID" value="TWU38204.1"/>
    <property type="molecule type" value="Genomic_DNA"/>
</dbReference>
<gene>
    <name evidence="1" type="ORF">Poly41_26800</name>
</gene>